<dbReference type="GO" id="GO:0004177">
    <property type="term" value="F:aminopeptidase activity"/>
    <property type="evidence" value="ECO:0007669"/>
    <property type="project" value="UniProtKB-KW"/>
</dbReference>
<dbReference type="EMBL" id="SPMY01000016">
    <property type="protein sequence ID" value="NMQ27235.1"/>
    <property type="molecule type" value="Genomic_DNA"/>
</dbReference>
<keyword evidence="2" id="KW-0645">Protease</keyword>
<gene>
    <name evidence="2" type="ORF">E4Q23_05375</name>
</gene>
<keyword evidence="3" id="KW-1185">Reference proteome</keyword>
<reference evidence="2 3" key="1">
    <citation type="submission" date="2019-03" db="EMBL/GenBank/DDBJ databases">
        <title>Metabolic reconstructions from genomes of highly enriched 'Candidatus Accumulibacter' and 'Candidatus Competibacter' bioreactor populations.</title>
        <authorList>
            <person name="Annavajhala M.K."/>
            <person name="Welles L."/>
            <person name="Abbas B."/>
            <person name="Sorokin D."/>
            <person name="Park H."/>
            <person name="Van Loosdrecht M."/>
            <person name="Chandran K."/>
        </authorList>
    </citation>
    <scope>NUCLEOTIDE SEQUENCE [LARGE SCALE GENOMIC DNA]</scope>
    <source>
        <strain evidence="2 3">SBR_S</strain>
    </source>
</reference>
<organism evidence="2 3">
    <name type="scientific">Candidatus Accumulibacter phosphatis</name>
    <dbReference type="NCBI Taxonomy" id="327160"/>
    <lineage>
        <taxon>Bacteria</taxon>
        <taxon>Pseudomonadati</taxon>
        <taxon>Pseudomonadota</taxon>
        <taxon>Betaproteobacteria</taxon>
        <taxon>Candidatus Accumulibacter</taxon>
    </lineage>
</organism>
<feature type="region of interest" description="Disordered" evidence="1">
    <location>
        <begin position="1"/>
        <end position="26"/>
    </location>
</feature>
<accession>A0ABX1TWW9</accession>
<dbReference type="InterPro" id="IPR014553">
    <property type="entry name" value="Aminopept"/>
</dbReference>
<evidence type="ECO:0000313" key="3">
    <source>
        <dbReference type="Proteomes" id="UP000749010"/>
    </source>
</evidence>
<keyword evidence="2" id="KW-0378">Hydrolase</keyword>
<evidence type="ECO:0000313" key="2">
    <source>
        <dbReference type="EMBL" id="NMQ27235.1"/>
    </source>
</evidence>
<comment type="caution">
    <text evidence="2">The sequence shown here is derived from an EMBL/GenBank/DDBJ whole genome shotgun (WGS) entry which is preliminary data.</text>
</comment>
<dbReference type="Pfam" id="PF10023">
    <property type="entry name" value="Aminopep"/>
    <property type="match status" value="1"/>
</dbReference>
<protein>
    <submittedName>
        <fullName evidence="2">Aminopeptidase</fullName>
    </submittedName>
</protein>
<evidence type="ECO:0000256" key="1">
    <source>
        <dbReference type="SAM" id="MobiDB-lite"/>
    </source>
</evidence>
<sequence length="434" mass="48653">MMASSAWRKRACPVPPTSSPCRSHTRKCSPHVPVRHRSFLFWRRVAFGMIDRRLGNTVLLPLLAALLLGCGNAGYYAQAVGGHLAVMRATTPIDALLHDPADDPRLKSRLQEAQEIRDFASRELALPENGSYRNYADLGRPYVVWNVFAAPELSLQAKTWCLWMVGCVSYRGYYEQHAAEELAAELREQGYDTYVAGVPAYSTLGYFDDPLLNTFLRFGTPEVARIVFHELAHQQLFVKDDSLFNESFATAVENEGMRRWLAANAAPEQRAVFETQRARKAALAALMRAYREKFRVLYEADGADSTRPTVEQRAAKAALFDDLRRDYAELKTSWGGYAGYDRFFADDLNNAKLVSLALYNELVPAFEVLLAQQDYDLPQFYQRVAELAALDKAARREALMQLLPAANEARQAQGRVTVIVPATKGISRGKSAAQ</sequence>
<keyword evidence="2" id="KW-0031">Aminopeptidase</keyword>
<name>A0ABX1TWW9_9PROT</name>
<dbReference type="Proteomes" id="UP000749010">
    <property type="component" value="Unassembled WGS sequence"/>
</dbReference>
<proteinExistence type="predicted"/>